<organism evidence="1 2">
    <name type="scientific">Domibacillus antri</name>
    <dbReference type="NCBI Taxonomy" id="1714264"/>
    <lineage>
        <taxon>Bacteria</taxon>
        <taxon>Bacillati</taxon>
        <taxon>Bacillota</taxon>
        <taxon>Bacilli</taxon>
        <taxon>Bacillales</taxon>
        <taxon>Bacillaceae</taxon>
        <taxon>Domibacillus</taxon>
    </lineage>
</organism>
<protein>
    <submittedName>
        <fullName evidence="1">Uncharacterized protein</fullName>
    </submittedName>
</protein>
<dbReference type="EMBL" id="MSDU01000003">
    <property type="protein sequence ID" value="OLN24122.1"/>
    <property type="molecule type" value="Genomic_DNA"/>
</dbReference>
<evidence type="ECO:0000313" key="1">
    <source>
        <dbReference type="EMBL" id="OLN24122.1"/>
    </source>
</evidence>
<name>A0A1Q8QA03_9BACI</name>
<gene>
    <name evidence="1" type="ORF">BTO30_01540</name>
</gene>
<dbReference type="AlphaFoldDB" id="A0A1Q8QA03"/>
<dbReference type="OrthoDB" id="141332at2"/>
<accession>A0A1Q8QA03</accession>
<sequence length="172" mass="20479">MSRHALHIWLIHQFPDAQIEKGDDIRVNHTDGSQWAFIYLDEKMPLNMWYEHQDQYTFAGVRPIWILDADLYLRYSKSKSAQGARLRNHIPKAIFSETGFCYYLAKRTRRLTIDVSFKTKEIWIEKNGHLFPHLYDFHDPFHQDCDLEDAFFVSGVIACKRSETRILNKLMK</sequence>
<dbReference type="Proteomes" id="UP000185568">
    <property type="component" value="Unassembled WGS sequence"/>
</dbReference>
<evidence type="ECO:0000313" key="2">
    <source>
        <dbReference type="Proteomes" id="UP000185568"/>
    </source>
</evidence>
<reference evidence="1 2" key="1">
    <citation type="submission" date="2016-12" db="EMBL/GenBank/DDBJ databases">
        <title>Domibacillus antri genome sequencing.</title>
        <authorList>
            <person name="Verma A."/>
            <person name="Krishnamurthi S."/>
        </authorList>
    </citation>
    <scope>NUCLEOTIDE SEQUENCE [LARGE SCALE GENOMIC DNA]</scope>
    <source>
        <strain evidence="1 2">XD80</strain>
    </source>
</reference>
<comment type="caution">
    <text evidence="1">The sequence shown here is derived from an EMBL/GenBank/DDBJ whole genome shotgun (WGS) entry which is preliminary data.</text>
</comment>
<dbReference type="RefSeq" id="WP_075396941.1">
    <property type="nucleotide sequence ID" value="NZ_MSDU01000003.1"/>
</dbReference>
<proteinExistence type="predicted"/>
<dbReference type="STRING" id="1714264.BTO30_01540"/>
<keyword evidence="2" id="KW-1185">Reference proteome</keyword>